<dbReference type="InterPro" id="IPR036322">
    <property type="entry name" value="WD40_repeat_dom_sf"/>
</dbReference>
<feature type="region of interest" description="Disordered" evidence="4">
    <location>
        <begin position="340"/>
        <end position="403"/>
    </location>
</feature>
<dbReference type="PROSITE" id="PS00354">
    <property type="entry name" value="HMGI_Y"/>
    <property type="match status" value="1"/>
</dbReference>
<sequence>MEEAEDNLPKATLFNIKAKKKKTKATKEGQIVSVAVADDSITVRNNDGGGNSTCGDSNLRVSLFDFSVENFFHDMDTIAKLCGEEEHNAAVEQSEIKRMTSSVTFLRAWRDFKYPSKNIRFAYGLGSSECYERNNIKDINLPQFSSAAVPKYDTEKEELLGDAESQESRDFVMNVGGSVWALDWCPRMHEESDCSIKCEFIAVAAHPPGSSYHKLGVSLTGRGAVQIWCLLSNKEHIKEVSSLPGKEKKPKKDTCTNDNSTEIKKPRGRPRKSPSEKNEEIVPITNKRKRGGPEKSPAPNENLENNEEMHPITNKRKRRRSIKYPTVIDIPSGTVQFEENSIESPAPNGNNENNEETPCITYKSKKGPIENKTLKEKPSPIKRPRGRPKESSKEVTASDPNFEDQFVPLTVECPDSAKFISNTKEKNAKKVASACDSETPVTRSRLDINHMERSCSQDASRPLLNQCEEEEDHQSHGSSVLGPQESTCPIPQNVALPKFVSCLAHNGKVAWDVKWRPLNNIDASCNHRMGYLAVLLGNGSLEVWEVPLPHAVRAMYMHIEGTDPRFLRLEPVFKCSMLKCGSLKSIPLTVEWSVTPPHDYLLAGCHDGTVALWKFSTNSSSKCDDTRPILCFGGDTVPIRTVAWAPFEGDPESSNIVVTAGHEGLKFWDLRNPFRPLRLLNPSQRIIYSLYWLSKPSCIIMCFEDGTMKTISLAKTANDLPVTGTIYNGKRQPGLHGSTYSSYAIWSVQVSPITGMVAYCGADGAAFRFQLTAKSVTEHSRNRTPFFLCGSVSEEESTIIVNTQISSSPFPMKVQDRGIQAQSFRDLLSKANLSRSANNQMIKASSNDSQTLALSNTDSPEQQPKRPKLSCSRKKKPRESTSLISRDGNTPGVDNEKHDSGNIPEVFPSKKTALHKVRWNLNEGSERWLCFGGANGLVRCQEIVFNNIDKKRALKRW</sequence>
<feature type="compositionally biased region" description="Basic and acidic residues" evidence="4">
    <location>
        <begin position="240"/>
        <end position="265"/>
    </location>
</feature>
<dbReference type="Gramene" id="Psat06G0219300-T1">
    <property type="protein sequence ID" value="KAI5395909.1"/>
    <property type="gene ID" value="KIW84_062193"/>
</dbReference>
<name>A0A9D4W4N4_PEA</name>
<feature type="compositionally biased region" description="Basic and acidic residues" evidence="4">
    <location>
        <begin position="367"/>
        <end position="379"/>
    </location>
</feature>
<dbReference type="Proteomes" id="UP001058974">
    <property type="component" value="Chromosome 6"/>
</dbReference>
<dbReference type="PANTHER" id="PTHR15052:SF2">
    <property type="entry name" value="GENERAL TRANSCRIPTION FACTOR 3C POLYPEPTIDE 2"/>
    <property type="match status" value="1"/>
</dbReference>
<dbReference type="Gene3D" id="2.130.10.10">
    <property type="entry name" value="YVTN repeat-like/Quinoprotein amine dehydrogenase"/>
    <property type="match status" value="1"/>
</dbReference>
<dbReference type="SMART" id="SM00384">
    <property type="entry name" value="AT_hook"/>
    <property type="match status" value="2"/>
</dbReference>
<dbReference type="GO" id="GO:0006383">
    <property type="term" value="P:transcription by RNA polymerase III"/>
    <property type="evidence" value="ECO:0007669"/>
    <property type="project" value="TreeGrafter"/>
</dbReference>
<organism evidence="5 6">
    <name type="scientific">Pisum sativum</name>
    <name type="common">Garden pea</name>
    <name type="synonym">Lathyrus oleraceus</name>
    <dbReference type="NCBI Taxonomy" id="3888"/>
    <lineage>
        <taxon>Eukaryota</taxon>
        <taxon>Viridiplantae</taxon>
        <taxon>Streptophyta</taxon>
        <taxon>Embryophyta</taxon>
        <taxon>Tracheophyta</taxon>
        <taxon>Spermatophyta</taxon>
        <taxon>Magnoliopsida</taxon>
        <taxon>eudicotyledons</taxon>
        <taxon>Gunneridae</taxon>
        <taxon>Pentapetalae</taxon>
        <taxon>rosids</taxon>
        <taxon>fabids</taxon>
        <taxon>Fabales</taxon>
        <taxon>Fabaceae</taxon>
        <taxon>Papilionoideae</taxon>
        <taxon>50 kb inversion clade</taxon>
        <taxon>NPAAA clade</taxon>
        <taxon>Hologalegina</taxon>
        <taxon>IRL clade</taxon>
        <taxon>Fabeae</taxon>
        <taxon>Lathyrus</taxon>
    </lineage>
</organism>
<evidence type="ECO:0000256" key="4">
    <source>
        <dbReference type="SAM" id="MobiDB-lite"/>
    </source>
</evidence>
<evidence type="ECO:0000313" key="5">
    <source>
        <dbReference type="EMBL" id="KAI5395909.1"/>
    </source>
</evidence>
<accession>A0A9D4W4N4</accession>
<dbReference type="Gramene" id="Psat6g082920.1">
    <property type="protein sequence ID" value="Psat6g082920.1.cds"/>
    <property type="gene ID" value="Psat6g082920"/>
</dbReference>
<feature type="compositionally biased region" description="Basic residues" evidence="4">
    <location>
        <begin position="313"/>
        <end position="322"/>
    </location>
</feature>
<evidence type="ECO:0000256" key="2">
    <source>
        <dbReference type="ARBA" id="ARBA00023163"/>
    </source>
</evidence>
<comment type="subcellular location">
    <subcellularLocation>
        <location evidence="1">Nucleus</location>
    </subcellularLocation>
</comment>
<dbReference type="OrthoDB" id="4703at2759"/>
<reference evidence="5 6" key="1">
    <citation type="journal article" date="2022" name="Nat. Genet.">
        <title>Improved pea reference genome and pan-genome highlight genomic features and evolutionary characteristics.</title>
        <authorList>
            <person name="Yang T."/>
            <person name="Liu R."/>
            <person name="Luo Y."/>
            <person name="Hu S."/>
            <person name="Wang D."/>
            <person name="Wang C."/>
            <person name="Pandey M.K."/>
            <person name="Ge S."/>
            <person name="Xu Q."/>
            <person name="Li N."/>
            <person name="Li G."/>
            <person name="Huang Y."/>
            <person name="Saxena R.K."/>
            <person name="Ji Y."/>
            <person name="Li M."/>
            <person name="Yan X."/>
            <person name="He Y."/>
            <person name="Liu Y."/>
            <person name="Wang X."/>
            <person name="Xiang C."/>
            <person name="Varshney R.K."/>
            <person name="Ding H."/>
            <person name="Gao S."/>
            <person name="Zong X."/>
        </authorList>
    </citation>
    <scope>NUCLEOTIDE SEQUENCE [LARGE SCALE GENOMIC DNA]</scope>
    <source>
        <strain evidence="5 6">cv. Zhongwan 6</strain>
    </source>
</reference>
<dbReference type="Gramene" id="PSAT_LOCUS26156_t1">
    <property type="protein sequence ID" value="CAL5207384.1"/>
    <property type="gene ID" value="PSAT_LOCUS26156"/>
</dbReference>
<dbReference type="SUPFAM" id="SSF50978">
    <property type="entry name" value="WD40 repeat-like"/>
    <property type="match status" value="1"/>
</dbReference>
<dbReference type="GO" id="GO:0006355">
    <property type="term" value="P:regulation of DNA-templated transcription"/>
    <property type="evidence" value="ECO:0007669"/>
    <property type="project" value="InterPro"/>
</dbReference>
<dbReference type="AlphaFoldDB" id="A0A9D4W4N4"/>
<keyword evidence="6" id="KW-1185">Reference proteome</keyword>
<dbReference type="PANTHER" id="PTHR15052">
    <property type="entry name" value="RNA POLYMERASE III TRANSCRIPTION INITIATION FACTOR COMPLEX SUBUNIT"/>
    <property type="match status" value="1"/>
</dbReference>
<comment type="caution">
    <text evidence="5">The sequence shown here is derived from an EMBL/GenBank/DDBJ whole genome shotgun (WGS) entry which is preliminary data.</text>
</comment>
<dbReference type="InterPro" id="IPR000637">
    <property type="entry name" value="HMGI/Y_DNA-bd_CS"/>
</dbReference>
<evidence type="ECO:0000313" key="6">
    <source>
        <dbReference type="Proteomes" id="UP001058974"/>
    </source>
</evidence>
<dbReference type="SMART" id="SM00320">
    <property type="entry name" value="WD40"/>
    <property type="match status" value="4"/>
</dbReference>
<protein>
    <recommendedName>
        <fullName evidence="7">General transcription factor 3C polypeptide 2</fullName>
    </recommendedName>
</protein>
<proteinExistence type="predicted"/>
<keyword evidence="3" id="KW-0539">Nucleus</keyword>
<feature type="region of interest" description="Disordered" evidence="4">
    <location>
        <begin position="844"/>
        <end position="906"/>
    </location>
</feature>
<feature type="region of interest" description="Disordered" evidence="4">
    <location>
        <begin position="240"/>
        <end position="327"/>
    </location>
</feature>
<dbReference type="GO" id="GO:0003677">
    <property type="term" value="F:DNA binding"/>
    <property type="evidence" value="ECO:0007669"/>
    <property type="project" value="InterPro"/>
</dbReference>
<dbReference type="InterPro" id="IPR015943">
    <property type="entry name" value="WD40/YVTN_repeat-like_dom_sf"/>
</dbReference>
<dbReference type="InterPro" id="IPR052416">
    <property type="entry name" value="GTF3C_component"/>
</dbReference>
<dbReference type="PRINTS" id="PR00929">
    <property type="entry name" value="ATHOOK"/>
</dbReference>
<dbReference type="InterPro" id="IPR017956">
    <property type="entry name" value="AT_hook_DNA-bd_motif"/>
</dbReference>
<keyword evidence="2" id="KW-0804">Transcription</keyword>
<gene>
    <name evidence="5" type="ORF">KIW84_062193</name>
</gene>
<dbReference type="InterPro" id="IPR001680">
    <property type="entry name" value="WD40_rpt"/>
</dbReference>
<dbReference type="GO" id="GO:0000127">
    <property type="term" value="C:transcription factor TFIIIC complex"/>
    <property type="evidence" value="ECO:0007669"/>
    <property type="project" value="TreeGrafter"/>
</dbReference>
<evidence type="ECO:0000256" key="3">
    <source>
        <dbReference type="ARBA" id="ARBA00023242"/>
    </source>
</evidence>
<evidence type="ECO:0000256" key="1">
    <source>
        <dbReference type="ARBA" id="ARBA00004123"/>
    </source>
</evidence>
<evidence type="ECO:0008006" key="7">
    <source>
        <dbReference type="Google" id="ProtNLM"/>
    </source>
</evidence>
<dbReference type="EMBL" id="JAMSHJ010000006">
    <property type="protein sequence ID" value="KAI5395909.1"/>
    <property type="molecule type" value="Genomic_DNA"/>
</dbReference>
<feature type="compositionally biased region" description="Polar residues" evidence="4">
    <location>
        <begin position="844"/>
        <end position="862"/>
    </location>
</feature>
<feature type="compositionally biased region" description="Basic residues" evidence="4">
    <location>
        <begin position="865"/>
        <end position="877"/>
    </location>
</feature>
<dbReference type="GO" id="GO:0005634">
    <property type="term" value="C:nucleus"/>
    <property type="evidence" value="ECO:0007669"/>
    <property type="project" value="UniProtKB-SubCell"/>
</dbReference>